<evidence type="ECO:0000256" key="3">
    <source>
        <dbReference type="SAM" id="MobiDB-lite"/>
    </source>
</evidence>
<dbReference type="VEuPathDB" id="VectorBase:AAEL010576"/>
<dbReference type="InterPro" id="IPR051095">
    <property type="entry name" value="Dros_DevTransReg"/>
</dbReference>
<name>A0A1S4FR10_AEDAE</name>
<dbReference type="InterPro" id="IPR032071">
    <property type="entry name" value="DUF4806"/>
</dbReference>
<dbReference type="Pfam" id="PF00651">
    <property type="entry name" value="BTB"/>
    <property type="match status" value="1"/>
</dbReference>
<accession>A0A1S4FR10</accession>
<dbReference type="CDD" id="cd18315">
    <property type="entry name" value="BTB_POZ_BAB-like"/>
    <property type="match status" value="1"/>
</dbReference>
<feature type="compositionally biased region" description="Basic and acidic residues" evidence="3">
    <location>
        <begin position="317"/>
        <end position="332"/>
    </location>
</feature>
<keyword evidence="5" id="KW-1185">Reference proteome</keyword>
<dbReference type="AlphaFoldDB" id="A0A1S4FR10"/>
<dbReference type="SMART" id="SM00225">
    <property type="entry name" value="BTB"/>
    <property type="match status" value="1"/>
</dbReference>
<feature type="region of interest" description="Disordered" evidence="3">
    <location>
        <begin position="119"/>
        <end position="153"/>
    </location>
</feature>
<comment type="subcellular location">
    <subcellularLocation>
        <location evidence="1">Nucleus</location>
    </subcellularLocation>
</comment>
<evidence type="ECO:0000313" key="4">
    <source>
        <dbReference type="EnsemblMetazoa" id="AAEL010576-PT"/>
    </source>
</evidence>
<protein>
    <submittedName>
        <fullName evidence="4">Uncharacterized protein</fullName>
    </submittedName>
</protein>
<gene>
    <name evidence="4" type="primary">5573536</name>
</gene>
<dbReference type="PANTHER" id="PTHR23110">
    <property type="entry name" value="BTB DOMAIN TRANSCRIPTION FACTOR"/>
    <property type="match status" value="1"/>
</dbReference>
<reference evidence="4 5" key="1">
    <citation type="submission" date="2017-06" db="EMBL/GenBank/DDBJ databases">
        <title>Aedes aegypti genome working group (AGWG) sequencing and assembly.</title>
        <authorList>
            <consortium name="Aedes aegypti Genome Working Group (AGWG)"/>
            <person name="Matthews B.J."/>
        </authorList>
    </citation>
    <scope>NUCLEOTIDE SEQUENCE [LARGE SCALE GENOMIC DNA]</scope>
    <source>
        <strain evidence="4 5">LVP_AGWG</strain>
    </source>
</reference>
<dbReference type="PROSITE" id="PS50097">
    <property type="entry name" value="BTB"/>
    <property type="match status" value="1"/>
</dbReference>
<reference evidence="4" key="2">
    <citation type="submission" date="2020-05" db="UniProtKB">
        <authorList>
            <consortium name="EnsemblMetazoa"/>
        </authorList>
    </citation>
    <scope>IDENTIFICATION</scope>
    <source>
        <strain evidence="4">LVP_AGWG</strain>
    </source>
</reference>
<organism evidence="4 5">
    <name type="scientific">Aedes aegypti</name>
    <name type="common">Yellowfever mosquito</name>
    <name type="synonym">Culex aegypti</name>
    <dbReference type="NCBI Taxonomy" id="7159"/>
    <lineage>
        <taxon>Eukaryota</taxon>
        <taxon>Metazoa</taxon>
        <taxon>Ecdysozoa</taxon>
        <taxon>Arthropoda</taxon>
        <taxon>Hexapoda</taxon>
        <taxon>Insecta</taxon>
        <taxon>Pterygota</taxon>
        <taxon>Neoptera</taxon>
        <taxon>Endopterygota</taxon>
        <taxon>Diptera</taxon>
        <taxon>Nematocera</taxon>
        <taxon>Culicoidea</taxon>
        <taxon>Culicidae</taxon>
        <taxon>Culicinae</taxon>
        <taxon>Aedini</taxon>
        <taxon>Aedes</taxon>
        <taxon>Stegomyia</taxon>
    </lineage>
</organism>
<proteinExistence type="predicted"/>
<dbReference type="Pfam" id="PF16064">
    <property type="entry name" value="DUF4806"/>
    <property type="match status" value="2"/>
</dbReference>
<dbReference type="GO" id="GO:0005634">
    <property type="term" value="C:nucleus"/>
    <property type="evidence" value="ECO:0007669"/>
    <property type="project" value="UniProtKB-SubCell"/>
</dbReference>
<sequence>MADDEQFSLCWNNFNTNLSAGFHESLVRGDLVDVTLAAEGQLVKAHRLILSVCSPYFRKMFTQMPANQHAFIFLKDVSHSALKDLIQFMYCGEVNVKQDALPAFISTAEALQIKGLTETGESAPTHPSPAKEASHIPSASSTTIPSLASSPRAKPIVRSRIQSYKLDSDDGSDHEKIVQIQATSTPASVASASSSTATTQVSVPQQVQILQQQTPQAQKRTLQQRASITPQTTQIMKRAKLTDPLEASEPTQIQTVQIVKQIAPTPQPSVSSEPEYVEMPIETINPKAEPEYADDPSEVEAIDTEHEQEQSLAEQEAAEHDQAEDDSAHYVEDETYGDMSKYDETYFAEGDDAKAGASGFSESYAESGTGADQAAQDLLLMAPPSHDFAASFKITLPPRMVSNFRFPIDNPDTLEDLEYAVKNDSRSKAKYIKFLRRIKPTTTPLSRRDVFRKIFSDTAIFPHFCFSVPKIDNDGNHRRALKCFQIFEPCMLAPIPLTSNQASNSITVENTELNKGESPYGYSADYEYDRLSFPCGKPSQVELLENAVNDSADVRVQYVNYLRASRFECGNDLEKVLRRMFENEAFIGCNYTTLPIRSSRPNLRNYIILNDCMLEAWSDLTNDALYEQFSVLIPKMGRLAYKRQLRARQRKALRRFKAAATKKKGKSRPKVK</sequence>
<dbReference type="GO" id="GO:0006357">
    <property type="term" value="P:regulation of transcription by RNA polymerase II"/>
    <property type="evidence" value="ECO:0007669"/>
    <property type="project" value="TreeGrafter"/>
</dbReference>
<dbReference type="PANTHER" id="PTHR23110:SF92">
    <property type="entry name" value="MODIFIER OF MDG4"/>
    <property type="match status" value="1"/>
</dbReference>
<dbReference type="FunCoup" id="A0A1S4FR10">
    <property type="interactions" value="311"/>
</dbReference>
<dbReference type="EnsemblMetazoa" id="AAEL010576-RT">
    <property type="protein sequence ID" value="AAEL010576-PT"/>
    <property type="gene ID" value="AAEL010576"/>
</dbReference>
<feature type="compositionally biased region" description="Polar residues" evidence="3">
    <location>
        <begin position="137"/>
        <end position="149"/>
    </location>
</feature>
<evidence type="ECO:0000256" key="2">
    <source>
        <dbReference type="ARBA" id="ARBA00023242"/>
    </source>
</evidence>
<dbReference type="InterPro" id="IPR000210">
    <property type="entry name" value="BTB/POZ_dom"/>
</dbReference>
<dbReference type="FunFam" id="3.30.710.10:FF:000036">
    <property type="entry name" value="Mod(Mdg4), isoform H"/>
    <property type="match status" value="1"/>
</dbReference>
<dbReference type="OrthoDB" id="2311693at2759"/>
<keyword evidence="2" id="KW-0539">Nucleus</keyword>
<dbReference type="Gene3D" id="3.30.710.10">
    <property type="entry name" value="Potassium Channel Kv1.1, Chain A"/>
    <property type="match status" value="1"/>
</dbReference>
<dbReference type="InParanoid" id="A0A1S4FR10"/>
<dbReference type="Proteomes" id="UP000008820">
    <property type="component" value="Chromosome 1"/>
</dbReference>
<evidence type="ECO:0000256" key="1">
    <source>
        <dbReference type="ARBA" id="ARBA00004123"/>
    </source>
</evidence>
<feature type="region of interest" description="Disordered" evidence="3">
    <location>
        <begin position="303"/>
        <end position="336"/>
    </location>
</feature>
<evidence type="ECO:0000313" key="5">
    <source>
        <dbReference type="Proteomes" id="UP000008820"/>
    </source>
</evidence>
<dbReference type="SUPFAM" id="SSF54695">
    <property type="entry name" value="POZ domain"/>
    <property type="match status" value="1"/>
</dbReference>
<dbReference type="InterPro" id="IPR011333">
    <property type="entry name" value="SKP1/BTB/POZ_sf"/>
</dbReference>